<comment type="subcellular location">
    <subcellularLocation>
        <location evidence="6">Cytoplasm</location>
    </subcellularLocation>
</comment>
<dbReference type="Gene3D" id="3.40.50.150">
    <property type="entry name" value="Vaccinia Virus protein VP39"/>
    <property type="match status" value="1"/>
</dbReference>
<keyword evidence="2 6" id="KW-0963">Cytoplasm</keyword>
<keyword evidence="7" id="KW-0687">Ribonucleoprotein</keyword>
<keyword evidence="5 6" id="KW-0949">S-adenosyl-L-methionine</keyword>
<proteinExistence type="inferred from homology"/>
<dbReference type="SUPFAM" id="SSF53335">
    <property type="entry name" value="S-adenosyl-L-methionine-dependent methyltransferases"/>
    <property type="match status" value="1"/>
</dbReference>
<evidence type="ECO:0000313" key="8">
    <source>
        <dbReference type="Proteomes" id="UP001595617"/>
    </source>
</evidence>
<organism evidence="7 8">
    <name type="scientific">Saccharospirillum mangrovi</name>
    <dbReference type="NCBI Taxonomy" id="2161747"/>
    <lineage>
        <taxon>Bacteria</taxon>
        <taxon>Pseudomonadati</taxon>
        <taxon>Pseudomonadota</taxon>
        <taxon>Gammaproteobacteria</taxon>
        <taxon>Oceanospirillales</taxon>
        <taxon>Saccharospirillaceae</taxon>
        <taxon>Saccharospirillum</taxon>
    </lineage>
</organism>
<feature type="binding site" evidence="6">
    <location>
        <position position="169"/>
    </location>
    <ligand>
        <name>S-adenosyl-L-methionine</name>
        <dbReference type="ChEBI" id="CHEBI:59789"/>
    </ligand>
</feature>
<evidence type="ECO:0000256" key="2">
    <source>
        <dbReference type="ARBA" id="ARBA00022490"/>
    </source>
</evidence>
<dbReference type="HAMAP" id="MF_00735">
    <property type="entry name" value="Methyltr_PrmA"/>
    <property type="match status" value="1"/>
</dbReference>
<keyword evidence="8" id="KW-1185">Reference proteome</keyword>
<comment type="similarity">
    <text evidence="1 6">Belongs to the methyltransferase superfamily. PrmA family.</text>
</comment>
<reference evidence="8" key="1">
    <citation type="journal article" date="2019" name="Int. J. Syst. Evol. Microbiol.">
        <title>The Global Catalogue of Microorganisms (GCM) 10K type strain sequencing project: providing services to taxonomists for standard genome sequencing and annotation.</title>
        <authorList>
            <consortium name="The Broad Institute Genomics Platform"/>
            <consortium name="The Broad Institute Genome Sequencing Center for Infectious Disease"/>
            <person name="Wu L."/>
            <person name="Ma J."/>
        </authorList>
    </citation>
    <scope>NUCLEOTIDE SEQUENCE [LARGE SCALE GENOMIC DNA]</scope>
    <source>
        <strain evidence="8">IBRC 10765</strain>
    </source>
</reference>
<evidence type="ECO:0000256" key="1">
    <source>
        <dbReference type="ARBA" id="ARBA00009741"/>
    </source>
</evidence>
<dbReference type="GO" id="GO:0032259">
    <property type="term" value="P:methylation"/>
    <property type="evidence" value="ECO:0007669"/>
    <property type="project" value="UniProtKB-KW"/>
</dbReference>
<evidence type="ECO:0000256" key="5">
    <source>
        <dbReference type="ARBA" id="ARBA00022691"/>
    </source>
</evidence>
<dbReference type="EMBL" id="JBHRYR010000003">
    <property type="protein sequence ID" value="MFC3853665.1"/>
    <property type="molecule type" value="Genomic_DNA"/>
</dbReference>
<dbReference type="PANTHER" id="PTHR43648:SF1">
    <property type="entry name" value="ELECTRON TRANSFER FLAVOPROTEIN BETA SUBUNIT LYSINE METHYLTRANSFERASE"/>
    <property type="match status" value="1"/>
</dbReference>
<keyword evidence="4 6" id="KW-0808">Transferase</keyword>
<comment type="caution">
    <text evidence="7">The sequence shown here is derived from an EMBL/GenBank/DDBJ whole genome shotgun (WGS) entry which is preliminary data.</text>
</comment>
<evidence type="ECO:0000313" key="7">
    <source>
        <dbReference type="EMBL" id="MFC3853665.1"/>
    </source>
</evidence>
<dbReference type="GO" id="GO:0008168">
    <property type="term" value="F:methyltransferase activity"/>
    <property type="evidence" value="ECO:0007669"/>
    <property type="project" value="UniProtKB-KW"/>
</dbReference>
<dbReference type="NCBIfam" id="TIGR00406">
    <property type="entry name" value="prmA"/>
    <property type="match status" value="1"/>
</dbReference>
<evidence type="ECO:0000256" key="3">
    <source>
        <dbReference type="ARBA" id="ARBA00022603"/>
    </source>
</evidence>
<feature type="binding site" evidence="6">
    <location>
        <position position="233"/>
    </location>
    <ligand>
        <name>S-adenosyl-L-methionine</name>
        <dbReference type="ChEBI" id="CHEBI:59789"/>
    </ligand>
</feature>
<dbReference type="Proteomes" id="UP001595617">
    <property type="component" value="Unassembled WGS sequence"/>
</dbReference>
<dbReference type="EC" id="2.1.1.-" evidence="6"/>
<dbReference type="InterPro" id="IPR004498">
    <property type="entry name" value="Ribosomal_PrmA_MeTrfase"/>
</dbReference>
<dbReference type="Pfam" id="PF06325">
    <property type="entry name" value="PrmA"/>
    <property type="match status" value="1"/>
</dbReference>
<feature type="binding site" evidence="6">
    <location>
        <position position="148"/>
    </location>
    <ligand>
        <name>S-adenosyl-L-methionine</name>
        <dbReference type="ChEBI" id="CHEBI:59789"/>
    </ligand>
</feature>
<dbReference type="InterPro" id="IPR050078">
    <property type="entry name" value="Ribosomal_L11_MeTrfase_PrmA"/>
</dbReference>
<keyword evidence="7" id="KW-0689">Ribosomal protein</keyword>
<gene>
    <name evidence="6 7" type="primary">prmA</name>
    <name evidence="7" type="ORF">ACFOOG_12550</name>
</gene>
<sequence>MNWLKIQLHDIAREHAEAYEDVLLALGAQAVTFEDAADDPIFEPELGTTPLWLHSRLTALFPADTDADLIRVACQSELAEQGIPLPHWTSDLLEDKDWIRAWMDSYHPIQFGTRLWICPSWHTPPQPEAVNLMLDPGLAFGTGTHQTTALCMRWLDSLDLSDKTIVDYGCGSGILGLAGLLLGARTMLGIDIDPQALLATRQNAERNQISPDRYAVCLPADAPTHAADVVVANILAGPLIELRDAILSYVTPNGWLALSGIIRPQVEDVAAAYRPFLRNMDITYDEDWARITGQRIA</sequence>
<comment type="catalytic activity">
    <reaction evidence="6">
        <text>L-lysyl-[protein] + 3 S-adenosyl-L-methionine = N(6),N(6),N(6)-trimethyl-L-lysyl-[protein] + 3 S-adenosyl-L-homocysteine + 3 H(+)</text>
        <dbReference type="Rhea" id="RHEA:54192"/>
        <dbReference type="Rhea" id="RHEA-COMP:9752"/>
        <dbReference type="Rhea" id="RHEA-COMP:13826"/>
        <dbReference type="ChEBI" id="CHEBI:15378"/>
        <dbReference type="ChEBI" id="CHEBI:29969"/>
        <dbReference type="ChEBI" id="CHEBI:57856"/>
        <dbReference type="ChEBI" id="CHEBI:59789"/>
        <dbReference type="ChEBI" id="CHEBI:61961"/>
    </reaction>
</comment>
<name>A0ABV8A2S7_9GAMM</name>
<accession>A0ABV8A2S7</accession>
<keyword evidence="3 6" id="KW-0489">Methyltransferase</keyword>
<evidence type="ECO:0000256" key="6">
    <source>
        <dbReference type="HAMAP-Rule" id="MF_00735"/>
    </source>
</evidence>
<dbReference type="RefSeq" id="WP_380697037.1">
    <property type="nucleotide sequence ID" value="NZ_JBHRYR010000003.1"/>
</dbReference>
<evidence type="ECO:0000256" key="4">
    <source>
        <dbReference type="ARBA" id="ARBA00022679"/>
    </source>
</evidence>
<dbReference type="GO" id="GO:0005840">
    <property type="term" value="C:ribosome"/>
    <property type="evidence" value="ECO:0007669"/>
    <property type="project" value="UniProtKB-KW"/>
</dbReference>
<dbReference type="PIRSF" id="PIRSF000401">
    <property type="entry name" value="RPL11_MTase"/>
    <property type="match status" value="1"/>
</dbReference>
<protein>
    <recommendedName>
        <fullName evidence="6">Ribosomal protein L11 methyltransferase</fullName>
        <shortName evidence="6">L11 Mtase</shortName>
        <ecNumber evidence="6">2.1.1.-</ecNumber>
    </recommendedName>
</protein>
<dbReference type="InterPro" id="IPR029063">
    <property type="entry name" value="SAM-dependent_MTases_sf"/>
</dbReference>
<dbReference type="PANTHER" id="PTHR43648">
    <property type="entry name" value="ELECTRON TRANSFER FLAVOPROTEIN BETA SUBUNIT LYSINE METHYLTRANSFERASE"/>
    <property type="match status" value="1"/>
</dbReference>
<feature type="binding site" evidence="6">
    <location>
        <position position="191"/>
    </location>
    <ligand>
        <name>S-adenosyl-L-methionine</name>
        <dbReference type="ChEBI" id="CHEBI:59789"/>
    </ligand>
</feature>
<comment type="function">
    <text evidence="6">Methylates ribosomal protein L11.</text>
</comment>